<evidence type="ECO:0000256" key="1">
    <source>
        <dbReference type="SAM" id="MobiDB-lite"/>
    </source>
</evidence>
<dbReference type="InterPro" id="IPR001919">
    <property type="entry name" value="CBD2"/>
</dbReference>
<gene>
    <name evidence="3" type="ORF">SAMN05216298_3872</name>
</gene>
<feature type="domain" description="CBM2" evidence="2">
    <location>
        <begin position="112"/>
        <end position="203"/>
    </location>
</feature>
<protein>
    <submittedName>
        <fullName evidence="3">Cellulose binding domain-containing protein</fullName>
    </submittedName>
</protein>
<sequence>MRARTDRGVLRGRIHGRSLLALVAVAALVSAVAVWQFGSLRDEHDPDVAGADQPDRPRYTESAESPTPSAPVSPSLTPESSAVPETSGAPDPGSEEAATSAASEAAVTGPQCTASLELDDEWSGSISVDVEVANTGTEPIDGWEVVLDLAGLEVTGLWGLDHLDGDRYGDIMFNAGIDPGSSVGPSFQAEVEGEWSLPATVPCTPEA</sequence>
<feature type="compositionally biased region" description="Basic and acidic residues" evidence="1">
    <location>
        <begin position="42"/>
        <end position="61"/>
    </location>
</feature>
<dbReference type="RefSeq" id="WP_091052812.1">
    <property type="nucleotide sequence ID" value="NZ_FNGF01000006.1"/>
</dbReference>
<dbReference type="InterPro" id="IPR008965">
    <property type="entry name" value="CBM2/CBM3_carb-bd_dom_sf"/>
</dbReference>
<feature type="region of interest" description="Disordered" evidence="1">
    <location>
        <begin position="42"/>
        <end position="109"/>
    </location>
</feature>
<dbReference type="SUPFAM" id="SSF49384">
    <property type="entry name" value="Carbohydrate-binding domain"/>
    <property type="match status" value="1"/>
</dbReference>
<dbReference type="Pfam" id="PF00553">
    <property type="entry name" value="CBM_2"/>
    <property type="match status" value="1"/>
</dbReference>
<name>A0A1G9K5Z9_9ACTN</name>
<keyword evidence="4" id="KW-1185">Reference proteome</keyword>
<evidence type="ECO:0000313" key="3">
    <source>
        <dbReference type="EMBL" id="SDL45217.1"/>
    </source>
</evidence>
<feature type="compositionally biased region" description="Low complexity" evidence="1">
    <location>
        <begin position="95"/>
        <end position="106"/>
    </location>
</feature>
<dbReference type="EMBL" id="FNGF01000006">
    <property type="protein sequence ID" value="SDL45217.1"/>
    <property type="molecule type" value="Genomic_DNA"/>
</dbReference>
<accession>A0A1G9K5Z9</accession>
<dbReference type="SMART" id="SM00637">
    <property type="entry name" value="CBD_II"/>
    <property type="match status" value="1"/>
</dbReference>
<dbReference type="GO" id="GO:0005975">
    <property type="term" value="P:carbohydrate metabolic process"/>
    <property type="evidence" value="ECO:0007669"/>
    <property type="project" value="InterPro"/>
</dbReference>
<dbReference type="GO" id="GO:0004553">
    <property type="term" value="F:hydrolase activity, hydrolyzing O-glycosyl compounds"/>
    <property type="evidence" value="ECO:0007669"/>
    <property type="project" value="InterPro"/>
</dbReference>
<dbReference type="Gene3D" id="2.60.40.290">
    <property type="match status" value="1"/>
</dbReference>
<dbReference type="AlphaFoldDB" id="A0A1G9K5Z9"/>
<dbReference type="Proteomes" id="UP000198662">
    <property type="component" value="Unassembled WGS sequence"/>
</dbReference>
<organism evidence="3 4">
    <name type="scientific">Glycomyces sambucus</name>
    <dbReference type="NCBI Taxonomy" id="380244"/>
    <lineage>
        <taxon>Bacteria</taxon>
        <taxon>Bacillati</taxon>
        <taxon>Actinomycetota</taxon>
        <taxon>Actinomycetes</taxon>
        <taxon>Glycomycetales</taxon>
        <taxon>Glycomycetaceae</taxon>
        <taxon>Glycomyces</taxon>
    </lineage>
</organism>
<evidence type="ECO:0000259" key="2">
    <source>
        <dbReference type="SMART" id="SM00637"/>
    </source>
</evidence>
<reference evidence="4" key="1">
    <citation type="submission" date="2016-10" db="EMBL/GenBank/DDBJ databases">
        <authorList>
            <person name="Varghese N."/>
            <person name="Submissions S."/>
        </authorList>
    </citation>
    <scope>NUCLEOTIDE SEQUENCE [LARGE SCALE GENOMIC DNA]</scope>
    <source>
        <strain evidence="4">CGMCC 4.3147</strain>
    </source>
</reference>
<dbReference type="OrthoDB" id="5197393at2"/>
<dbReference type="GO" id="GO:0030247">
    <property type="term" value="F:polysaccharide binding"/>
    <property type="evidence" value="ECO:0007669"/>
    <property type="project" value="InterPro"/>
</dbReference>
<feature type="compositionally biased region" description="Polar residues" evidence="1">
    <location>
        <begin position="62"/>
        <end position="84"/>
    </location>
</feature>
<dbReference type="STRING" id="380244.SAMN05216298_3872"/>
<evidence type="ECO:0000313" key="4">
    <source>
        <dbReference type="Proteomes" id="UP000198662"/>
    </source>
</evidence>
<proteinExistence type="predicted"/>
<dbReference type="InterPro" id="IPR012291">
    <property type="entry name" value="CBM2_carb-bd_dom_sf"/>
</dbReference>